<evidence type="ECO:0000256" key="1">
    <source>
        <dbReference type="ARBA" id="ARBA00022679"/>
    </source>
</evidence>
<dbReference type="Proteomes" id="UP001604267">
    <property type="component" value="Unassembled WGS sequence"/>
</dbReference>
<evidence type="ECO:0000259" key="2">
    <source>
        <dbReference type="Pfam" id="PF01648"/>
    </source>
</evidence>
<dbReference type="GO" id="GO:0016740">
    <property type="term" value="F:transferase activity"/>
    <property type="evidence" value="ECO:0007669"/>
    <property type="project" value="UniProtKB-KW"/>
</dbReference>
<feature type="domain" description="4'-phosphopantetheinyl transferase N-terminal" evidence="3">
    <location>
        <begin position="28"/>
        <end position="100"/>
    </location>
</feature>
<evidence type="ECO:0000313" key="5">
    <source>
        <dbReference type="Proteomes" id="UP001604267"/>
    </source>
</evidence>
<dbReference type="PRINTS" id="PR01399">
    <property type="entry name" value="ENTSNTHTASED"/>
</dbReference>
<proteinExistence type="predicted"/>
<dbReference type="PANTHER" id="PTHR38096:SF1">
    <property type="entry name" value="ENTEROBACTIN SYNTHASE COMPONENT D"/>
    <property type="match status" value="1"/>
</dbReference>
<sequence length="231" mass="24663">MLEGLLPEGVAVAELFGSVDGVELFPQEAEAVAGAVEKRRREFGTVRLCARRALARLGVAPRPLAPSGSGPGWARRAPRWPEGVVGSMTHCAGYHAAAVAPVASIAALGVDGEPNEPVPEGVRELITLPEERPVLDRLGAAHPGVHWDRLLFSAKESVYKAWFPLTGRWLDFDQCAITPDPERGTFTADLKVPGPVVGGVRLDRLDGRWRVRHGLVVTAVVIPAPTSERGG</sequence>
<protein>
    <submittedName>
        <fullName evidence="4">4'-phosphopantetheinyl transferase</fullName>
    </submittedName>
</protein>
<dbReference type="PANTHER" id="PTHR38096">
    <property type="entry name" value="ENTEROBACTIN SYNTHASE COMPONENT D"/>
    <property type="match status" value="1"/>
</dbReference>
<dbReference type="InterPro" id="IPR003542">
    <property type="entry name" value="Enbac_synth_compD-like"/>
</dbReference>
<dbReference type="RefSeq" id="WP_392820683.1">
    <property type="nucleotide sequence ID" value="NZ_JBICYV010000014.1"/>
</dbReference>
<dbReference type="InterPro" id="IPR037143">
    <property type="entry name" value="4-PPantetheinyl_Trfase_dom_sf"/>
</dbReference>
<evidence type="ECO:0000259" key="3">
    <source>
        <dbReference type="Pfam" id="PF17837"/>
    </source>
</evidence>
<keyword evidence="5" id="KW-1185">Reference proteome</keyword>
<dbReference type="Pfam" id="PF01648">
    <property type="entry name" value="ACPS"/>
    <property type="match status" value="1"/>
</dbReference>
<feature type="domain" description="4'-phosphopantetheinyl transferase" evidence="2">
    <location>
        <begin position="108"/>
        <end position="185"/>
    </location>
</feature>
<comment type="caution">
    <text evidence="4">The sequence shown here is derived from an EMBL/GenBank/DDBJ whole genome shotgun (WGS) entry which is preliminary data.</text>
</comment>
<dbReference type="EMBL" id="JBICYV010000014">
    <property type="protein sequence ID" value="MFG3014157.1"/>
    <property type="molecule type" value="Genomic_DNA"/>
</dbReference>
<organism evidence="4 5">
    <name type="scientific">Streptomyces cinerochromogenes</name>
    <dbReference type="NCBI Taxonomy" id="66422"/>
    <lineage>
        <taxon>Bacteria</taxon>
        <taxon>Bacillati</taxon>
        <taxon>Actinomycetota</taxon>
        <taxon>Actinomycetes</taxon>
        <taxon>Kitasatosporales</taxon>
        <taxon>Streptomycetaceae</taxon>
        <taxon>Streptomyces</taxon>
    </lineage>
</organism>
<reference evidence="4 5" key="1">
    <citation type="submission" date="2024-10" db="EMBL/GenBank/DDBJ databases">
        <title>The Natural Products Discovery Center: Release of the First 8490 Sequenced Strains for Exploring Actinobacteria Biosynthetic Diversity.</title>
        <authorList>
            <person name="Kalkreuter E."/>
            <person name="Kautsar S.A."/>
            <person name="Yang D."/>
            <person name="Bader C.D."/>
            <person name="Teijaro C.N."/>
            <person name="Fluegel L."/>
            <person name="Davis C.M."/>
            <person name="Simpson J.R."/>
            <person name="Lauterbach L."/>
            <person name="Steele A.D."/>
            <person name="Gui C."/>
            <person name="Meng S."/>
            <person name="Li G."/>
            <person name="Viehrig K."/>
            <person name="Ye F."/>
            <person name="Su P."/>
            <person name="Kiefer A.F."/>
            <person name="Nichols A."/>
            <person name="Cepeda A.J."/>
            <person name="Yan W."/>
            <person name="Fan B."/>
            <person name="Jiang Y."/>
            <person name="Adhikari A."/>
            <person name="Zheng C.-J."/>
            <person name="Schuster L."/>
            <person name="Cowan T.M."/>
            <person name="Smanski M.J."/>
            <person name="Chevrette M.G."/>
            <person name="De Carvalho L.P.S."/>
            <person name="Shen B."/>
        </authorList>
    </citation>
    <scope>NUCLEOTIDE SEQUENCE [LARGE SCALE GENOMIC DNA]</scope>
    <source>
        <strain evidence="4 5">NPDC048320</strain>
    </source>
</reference>
<name>A0ABW7BE16_9ACTN</name>
<dbReference type="InterPro" id="IPR008278">
    <property type="entry name" value="4-PPantetheinyl_Trfase_dom"/>
</dbReference>
<keyword evidence="1 4" id="KW-0808">Transferase</keyword>
<gene>
    <name evidence="4" type="ORF">ACGFZB_27785</name>
</gene>
<dbReference type="SUPFAM" id="SSF56214">
    <property type="entry name" value="4'-phosphopantetheinyl transferase"/>
    <property type="match status" value="1"/>
</dbReference>
<dbReference type="InterPro" id="IPR041354">
    <property type="entry name" value="4PPT_N"/>
</dbReference>
<evidence type="ECO:0000313" key="4">
    <source>
        <dbReference type="EMBL" id="MFG3014157.1"/>
    </source>
</evidence>
<accession>A0ABW7BE16</accession>
<dbReference type="Pfam" id="PF17837">
    <property type="entry name" value="4PPT_N"/>
    <property type="match status" value="1"/>
</dbReference>